<evidence type="ECO:0000313" key="3">
    <source>
        <dbReference type="Proteomes" id="UP000245429"/>
    </source>
</evidence>
<gene>
    <name evidence="2" type="ORF">DI487_14900</name>
</gene>
<reference evidence="2 3" key="1">
    <citation type="submission" date="2018-05" db="EMBL/GenBank/DDBJ databases">
        <title>Flavobacterium sp. MEBiC07310.</title>
        <authorList>
            <person name="Baek K."/>
        </authorList>
    </citation>
    <scope>NUCLEOTIDE SEQUENCE [LARGE SCALE GENOMIC DNA]</scope>
    <source>
        <strain evidence="2 3">MEBiC07310</strain>
    </source>
</reference>
<proteinExistence type="predicted"/>
<accession>A0A2U8QYT7</accession>
<dbReference type="AlphaFoldDB" id="A0A2U8QYT7"/>
<dbReference type="Proteomes" id="UP000245429">
    <property type="component" value="Chromosome"/>
</dbReference>
<dbReference type="KEGG" id="fse:DI487_14900"/>
<feature type="region of interest" description="Disordered" evidence="1">
    <location>
        <begin position="180"/>
        <end position="217"/>
    </location>
</feature>
<protein>
    <submittedName>
        <fullName evidence="2">Uncharacterized protein</fullName>
    </submittedName>
</protein>
<feature type="compositionally biased region" description="Low complexity" evidence="1">
    <location>
        <begin position="204"/>
        <end position="214"/>
    </location>
</feature>
<sequence>MEAFKNKSVSDKFSRIELFKHNAALNSKIIHDTIYDFTINTDFAVFIDDGLSQTYTFPVIRDSQNYTSENLVIKIDSVSTVAILVDYGVPIDSMKNMSLSEVQQLNERFYLLDLDPALYTNPDAKMEAPHYEYVCTDNYVWGVVEYHEGDLTGGPLYEYGWIYQGASCTMVYVEGGGGTGDSGTTTTTNTDNSTYSGSNGGSGSVNTSPISGSPSSPPVDCNSDPCCILNILFTTPRPGLKNIVDNHLQTDIPNNPHGEKGAYFLKDNANRLNASIIPPTITNVIGIPDASIIANIFSAIHTHPTDTFPMFSWSDVFVLYTLHSNLDSHNQGMASFLLTCLDDNNTPQTYAIVFNNATANIIDMVLNNPFNNGMSKQQIAADFDKELKKKFKKEELNTKNYEKAFLEQMLNTNVSLYRANAGLTSWTRLDLNQSTNNVQDTPCN</sequence>
<dbReference type="EMBL" id="CP029463">
    <property type="protein sequence ID" value="AWM15014.1"/>
    <property type="molecule type" value="Genomic_DNA"/>
</dbReference>
<evidence type="ECO:0000313" key="2">
    <source>
        <dbReference type="EMBL" id="AWM15014.1"/>
    </source>
</evidence>
<evidence type="ECO:0000256" key="1">
    <source>
        <dbReference type="SAM" id="MobiDB-lite"/>
    </source>
</evidence>
<organism evidence="2 3">
    <name type="scientific">Flavobacterium sediminis</name>
    <dbReference type="NCBI Taxonomy" id="2201181"/>
    <lineage>
        <taxon>Bacteria</taxon>
        <taxon>Pseudomonadati</taxon>
        <taxon>Bacteroidota</taxon>
        <taxon>Flavobacteriia</taxon>
        <taxon>Flavobacteriales</taxon>
        <taxon>Flavobacteriaceae</taxon>
        <taxon>Flavobacterium</taxon>
    </lineage>
</organism>
<feature type="compositionally biased region" description="Low complexity" evidence="1">
    <location>
        <begin position="182"/>
        <end position="197"/>
    </location>
</feature>
<name>A0A2U8QYT7_9FLAO</name>
<keyword evidence="3" id="KW-1185">Reference proteome</keyword>